<feature type="region of interest" description="Disordered" evidence="1">
    <location>
        <begin position="138"/>
        <end position="169"/>
    </location>
</feature>
<dbReference type="Gene3D" id="3.30.160.60">
    <property type="entry name" value="Classic Zinc Finger"/>
    <property type="match status" value="1"/>
</dbReference>
<dbReference type="InterPro" id="IPR036236">
    <property type="entry name" value="Znf_C2H2_sf"/>
</dbReference>
<feature type="region of interest" description="Disordered" evidence="1">
    <location>
        <begin position="500"/>
        <end position="541"/>
    </location>
</feature>
<gene>
    <name evidence="3" type="ORF">TPSB3V08_LOCUS5261</name>
</gene>
<feature type="region of interest" description="Disordered" evidence="1">
    <location>
        <begin position="737"/>
        <end position="773"/>
    </location>
</feature>
<proteinExistence type="predicted"/>
<feature type="region of interest" description="Disordered" evidence="1">
    <location>
        <begin position="987"/>
        <end position="1015"/>
    </location>
</feature>
<dbReference type="Pfam" id="PF16501">
    <property type="entry name" value="SCAPER_N"/>
    <property type="match status" value="1"/>
</dbReference>
<sequence length="1481" mass="164765">MGMCMCANKLNSSLNISGNGGKALTRKPPTSPRAPNEPKKDPEAARASNRPFDSLKPGSRVRSASTGRDKKAELQARHWAFLFGNLQRAVDDIYQTCESNESVSECKEVILVLENYTRDFHSLIEWYRLRWEYENTPPPQRPNSLTWEVRKSSSGKTHSAMRPKRSPQNKTYDTAVVLAAQLSKKHTFLELQQATNDIPTIHSIDNKTVVPNVSSETSIPAILINKSEDIKMTDVTRVDSDVKIIETSNISTIIDHYKADQTVAANVSLMSDKVEAAITTDTVTPLTTPAVLLTYTPESPNMGNTNIGGDENEINVDLKIETNNEIANANIPVVPMVHVTPIESCSCSDNQSVGSKSFACNNTHQSTNIKNNASNNEVVDIENQITNILNDGIHTNDTLITSLDKSVISTSVHDGMSMAKQLDNVTEEDKPSMVHQASQTDMELCIEDSDGVALRSPVASPRTPARSAATLGVVSGVAKPPPAYSTVSRYTGSPISVVPKPVSSGPRLVRSRTSAEVRPLSKGFPSTRRLAPSGSPPTTTVARLHKPVLTPRQNRLSGVIGAPSGAMRPNYGQGQSTNSHISHISQLCSQLPSVAPPSTKPPWVETGGTGALDHRSGSNSSLNSSASSQRSWADKVKGPGTTVSVEVLPRLSGANNEDDDSQGWEMVKGRSRSRISPATRAKELGSDLSGSSGSLRVRKNQSALLARLRFHQPSAAMSLPALNLGEVEVRPSLVPARTSTNITKQKNDLKESRTAKLSRKPERKSGSVEKISSQEKLKDRFGNSNLKEKRIITNSKEKLSNLIPKEKIINPVLKGKLSIANSINSSLKEKLPTEKLNGKAMCTEENKENVKSLPLAIEKCNVSELLSSEEIETKKFENGESKHPKGDISDLDVWLKVDIADIDSVQALLKESHKSLMEEDSKNSVEDIDKSLLEEGDKNLQEDTDKLEEDMEDRNLLNEEEIRENNELCAEVAMLRKEIHELETAEMEMDTETDETETDGEATLGVEEEEDENKSAIEDISEDIPLEMLYGNALEGMSWGEQVDTLEQLKELVARHPGRAQELHQKLSSPSRRRTLLETVRRLNVKQAKAQEKRTRLLQETTSRLRELLNKEQEERLQGIHEERQRKQEEKAAKEAAAEERRRVLEAERQERLEKLQEERRKKEERVGRKQQEREMERQTLAREKAKDRETRLSALNAAKMATLEELQKKIQQKQEDYARRHEENIEHIRHRALESSIFHCTNDDEAPRLVPYEIKKLCELCNVLIGSEVYLLSHLRGLKHQEAVARLNEGVPPSKEDLITYNIKYIVDAPADKIDPKIALDKERQKALKKRCKKIRLRMAAKGQDYESKLESPKKIDSPNKGRLQKCLKDVDKLHSSQGKGQWPNNAITSLERALGEINRILNKQNILDQVAFQALNGFTTLSNILSLDLDVPTNVTSYIPPNASLVIEAPPTRSFPVPPSGMFCKLRVVTGLTANLRER</sequence>
<feature type="region of interest" description="Disordered" evidence="1">
    <location>
        <begin position="1158"/>
        <end position="1192"/>
    </location>
</feature>
<organism evidence="3">
    <name type="scientific">Timema poppense</name>
    <name type="common">Walking stick</name>
    <dbReference type="NCBI Taxonomy" id="170557"/>
    <lineage>
        <taxon>Eukaryota</taxon>
        <taxon>Metazoa</taxon>
        <taxon>Ecdysozoa</taxon>
        <taxon>Arthropoda</taxon>
        <taxon>Hexapoda</taxon>
        <taxon>Insecta</taxon>
        <taxon>Pterygota</taxon>
        <taxon>Neoptera</taxon>
        <taxon>Polyneoptera</taxon>
        <taxon>Phasmatodea</taxon>
        <taxon>Timematodea</taxon>
        <taxon>Timematoidea</taxon>
        <taxon>Timematidae</taxon>
        <taxon>Timema</taxon>
    </lineage>
</organism>
<evidence type="ECO:0000256" key="1">
    <source>
        <dbReference type="SAM" id="MobiDB-lite"/>
    </source>
</evidence>
<dbReference type="EMBL" id="OD002753">
    <property type="protein sequence ID" value="CAD7406060.1"/>
    <property type="molecule type" value="Genomic_DNA"/>
</dbReference>
<feature type="region of interest" description="Disordered" evidence="1">
    <location>
        <begin position="17"/>
        <end position="69"/>
    </location>
</feature>
<protein>
    <recommendedName>
        <fullName evidence="2">U1-type domain-containing protein</fullName>
    </recommendedName>
</protein>
<dbReference type="InterPro" id="IPR013087">
    <property type="entry name" value="Znf_C2H2_type"/>
</dbReference>
<dbReference type="GO" id="GO:0003676">
    <property type="term" value="F:nucleic acid binding"/>
    <property type="evidence" value="ECO:0007669"/>
    <property type="project" value="InterPro"/>
</dbReference>
<dbReference type="InterPro" id="IPR003604">
    <property type="entry name" value="Matrin/U1-like-C_Znf_C2H2"/>
</dbReference>
<dbReference type="Pfam" id="PF12874">
    <property type="entry name" value="zf-met"/>
    <property type="match status" value="1"/>
</dbReference>
<reference evidence="3" key="1">
    <citation type="submission" date="2020-11" db="EMBL/GenBank/DDBJ databases">
        <authorList>
            <person name="Tran Van P."/>
        </authorList>
    </citation>
    <scope>NUCLEOTIDE SEQUENCE</scope>
</reference>
<accession>A0A7R9H2Z9</accession>
<dbReference type="GO" id="GO:0008270">
    <property type="term" value="F:zinc ion binding"/>
    <property type="evidence" value="ECO:0007669"/>
    <property type="project" value="InterPro"/>
</dbReference>
<name>A0A7R9H2Z9_TIMPO</name>
<dbReference type="SUPFAM" id="SSF57667">
    <property type="entry name" value="beta-beta-alpha zinc fingers"/>
    <property type="match status" value="1"/>
</dbReference>
<feature type="domain" description="U1-type" evidence="2">
    <location>
        <begin position="1254"/>
        <end position="1288"/>
    </location>
</feature>
<dbReference type="InterPro" id="IPR032446">
    <property type="entry name" value="SCAPER_N"/>
</dbReference>
<feature type="region of interest" description="Disordered" evidence="1">
    <location>
        <begin position="1116"/>
        <end position="1138"/>
    </location>
</feature>
<feature type="compositionally biased region" description="Acidic residues" evidence="1">
    <location>
        <begin position="987"/>
        <end position="1012"/>
    </location>
</feature>
<evidence type="ECO:0000313" key="3">
    <source>
        <dbReference type="EMBL" id="CAD7406060.1"/>
    </source>
</evidence>
<dbReference type="SMART" id="SM00451">
    <property type="entry name" value="ZnF_U1"/>
    <property type="match status" value="1"/>
</dbReference>
<feature type="compositionally biased region" description="Basic and acidic residues" evidence="1">
    <location>
        <begin position="745"/>
        <end position="773"/>
    </location>
</feature>
<feature type="compositionally biased region" description="Polar residues" evidence="1">
    <location>
        <begin position="142"/>
        <end position="157"/>
    </location>
</feature>
<feature type="compositionally biased region" description="Low complexity" evidence="1">
    <location>
        <begin position="617"/>
        <end position="631"/>
    </location>
</feature>
<feature type="region of interest" description="Disordered" evidence="1">
    <location>
        <begin position="591"/>
        <end position="694"/>
    </location>
</feature>
<evidence type="ECO:0000259" key="2">
    <source>
        <dbReference type="SMART" id="SM00451"/>
    </source>
</evidence>
<dbReference type="PANTHER" id="PTHR31434:SF2">
    <property type="entry name" value="S PHASE CYCLIN A-ASSOCIATED PROTEIN IN THE ENDOPLASMIC RETICULUM"/>
    <property type="match status" value="1"/>
</dbReference>
<dbReference type="PANTHER" id="PTHR31434">
    <property type="entry name" value="S PHASE CYCLIN A-ASSOCIATED PROTEIN IN THE ENDOPLASMIC RETICULUM"/>
    <property type="match status" value="1"/>
</dbReference>